<evidence type="ECO:0000313" key="2">
    <source>
        <dbReference type="EMBL" id="CAI8889562.1"/>
    </source>
</evidence>
<accession>A0ABM9I4M4</accession>
<reference evidence="2 3" key="1">
    <citation type="submission" date="2023-03" db="EMBL/GenBank/DDBJ databases">
        <authorList>
            <person name="Pearce D."/>
        </authorList>
    </citation>
    <scope>NUCLEOTIDE SEQUENCE [LARGE SCALE GENOMIC DNA]</scope>
    <source>
        <strain evidence="2">Msz</strain>
    </source>
</reference>
<organism evidence="2 3">
    <name type="scientific">Methylocaldum szegediense</name>
    <dbReference type="NCBI Taxonomy" id="73780"/>
    <lineage>
        <taxon>Bacteria</taxon>
        <taxon>Pseudomonadati</taxon>
        <taxon>Pseudomonadota</taxon>
        <taxon>Gammaproteobacteria</taxon>
        <taxon>Methylococcales</taxon>
        <taxon>Methylococcaceae</taxon>
        <taxon>Methylocaldum</taxon>
    </lineage>
</organism>
<protein>
    <submittedName>
        <fullName evidence="2">Uncharacterized protein</fullName>
    </submittedName>
</protein>
<dbReference type="EMBL" id="OX458333">
    <property type="protein sequence ID" value="CAI8889562.1"/>
    <property type="molecule type" value="Genomic_DNA"/>
</dbReference>
<evidence type="ECO:0000313" key="3">
    <source>
        <dbReference type="Proteomes" id="UP001162030"/>
    </source>
</evidence>
<feature type="compositionally biased region" description="Basic and acidic residues" evidence="1">
    <location>
        <begin position="95"/>
        <end position="105"/>
    </location>
</feature>
<gene>
    <name evidence="2" type="ORF">MSZNOR_3221</name>
</gene>
<keyword evidence="3" id="KW-1185">Reference proteome</keyword>
<proteinExistence type="predicted"/>
<dbReference type="Proteomes" id="UP001162030">
    <property type="component" value="Chromosome"/>
</dbReference>
<evidence type="ECO:0000256" key="1">
    <source>
        <dbReference type="SAM" id="MobiDB-lite"/>
    </source>
</evidence>
<sequence>MLCLTRPMQAWNVYYPTESAVTQLSKIPYAKKPLEITRLSQLFRHDAVYGDVNPLLVSPRKMLVAFAGPSGMVQPGEHVVHHPRKRDRRTNFRLPWDRTQRSDRI</sequence>
<name>A0ABM9I4M4_9GAMM</name>
<feature type="region of interest" description="Disordered" evidence="1">
    <location>
        <begin position="75"/>
        <end position="105"/>
    </location>
</feature>